<dbReference type="InterPro" id="IPR001543">
    <property type="entry name" value="FliN-like_C"/>
</dbReference>
<protein>
    <recommendedName>
        <fullName evidence="4">Flagellar motor switch protein FliM</fullName>
    </recommendedName>
</protein>
<evidence type="ECO:0000256" key="10">
    <source>
        <dbReference type="ARBA" id="ARBA00025044"/>
    </source>
</evidence>
<feature type="domain" description="Flagellar motor switch protein FliN-like C-terminal" evidence="11">
    <location>
        <begin position="221"/>
        <end position="288"/>
    </location>
</feature>
<dbReference type="Pfam" id="PF01052">
    <property type="entry name" value="FliMN_C"/>
    <property type="match status" value="1"/>
</dbReference>
<keyword evidence="5" id="KW-1003">Cell membrane</keyword>
<sequence length="289" mass="31722">MDDVQSFAFGKGDTQAPVMLSGLDRLAEKLARRMRGILEPLIGARPDIGPHPVSVTDYASWAGEVPSSSSMSVYRALPLKGAMILRLDAGMISTLVDCFYGGAGNRTLPMRPEFTPTEERLITRLSQAIVTQLADCWSDVVPLDMSLIGREIGVGFACAMPPTDQVVVQRFTICLIRNEEWPVDVVFPLAALRAIDALTGSKVHDDKATQDPEWQTRLARQMKNIRLPARTVLARPSLTLAELRDLQVGDIIPVHINRSLPLIVGDRIIAHGNIGEQDGRAAFMIEKMN</sequence>
<accession>A0A437JCH8</accession>
<evidence type="ECO:0000256" key="3">
    <source>
        <dbReference type="ARBA" id="ARBA00011049"/>
    </source>
</evidence>
<dbReference type="GO" id="GO:0009425">
    <property type="term" value="C:bacterial-type flagellum basal body"/>
    <property type="evidence" value="ECO:0007669"/>
    <property type="project" value="UniProtKB-SubCell"/>
</dbReference>
<keyword evidence="12" id="KW-0282">Flagellum</keyword>
<organism evidence="12 13">
    <name type="scientific">Sphingobium algorifonticola</name>
    <dbReference type="NCBI Taxonomy" id="2008318"/>
    <lineage>
        <taxon>Bacteria</taxon>
        <taxon>Pseudomonadati</taxon>
        <taxon>Pseudomonadota</taxon>
        <taxon>Alphaproteobacteria</taxon>
        <taxon>Sphingomonadales</taxon>
        <taxon>Sphingomonadaceae</taxon>
        <taxon>Sphingobium</taxon>
    </lineage>
</organism>
<evidence type="ECO:0000313" key="12">
    <source>
        <dbReference type="EMBL" id="RVT43332.1"/>
    </source>
</evidence>
<evidence type="ECO:0000259" key="11">
    <source>
        <dbReference type="Pfam" id="PF01052"/>
    </source>
</evidence>
<keyword evidence="9" id="KW-0975">Bacterial flagellum</keyword>
<evidence type="ECO:0000256" key="4">
    <source>
        <dbReference type="ARBA" id="ARBA00021898"/>
    </source>
</evidence>
<dbReference type="PANTHER" id="PTHR30034:SF6">
    <property type="entry name" value="YOP PROTEINS TRANSLOCATION PROTEIN Q"/>
    <property type="match status" value="1"/>
</dbReference>
<keyword evidence="7" id="KW-0283">Flagellar rotation</keyword>
<dbReference type="GO" id="GO:0050918">
    <property type="term" value="P:positive chemotaxis"/>
    <property type="evidence" value="ECO:0007669"/>
    <property type="project" value="TreeGrafter"/>
</dbReference>
<comment type="function">
    <text evidence="10">FliM is one of three proteins (FliG, FliN, FliM) that forms the rotor-mounted switch complex (C ring), located at the base of the basal body. This complex interacts with the CheY and CheZ chemotaxis proteins, in addition to contacting components of the motor that determine the direction of flagellar rotation.</text>
</comment>
<dbReference type="InterPro" id="IPR036429">
    <property type="entry name" value="SpoA-like_sf"/>
</dbReference>
<dbReference type="GO" id="GO:0005886">
    <property type="term" value="C:plasma membrane"/>
    <property type="evidence" value="ECO:0007669"/>
    <property type="project" value="UniProtKB-SubCell"/>
</dbReference>
<keyword evidence="8" id="KW-0472">Membrane</keyword>
<dbReference type="SUPFAM" id="SSF101801">
    <property type="entry name" value="Surface presentation of antigens (SPOA)"/>
    <property type="match status" value="1"/>
</dbReference>
<evidence type="ECO:0000256" key="7">
    <source>
        <dbReference type="ARBA" id="ARBA00022779"/>
    </source>
</evidence>
<evidence type="ECO:0000313" key="13">
    <source>
        <dbReference type="Proteomes" id="UP000282977"/>
    </source>
</evidence>
<gene>
    <name evidence="12" type="ORF">ENE74_01475</name>
</gene>
<dbReference type="Gene3D" id="2.30.330.10">
    <property type="entry name" value="SpoA-like"/>
    <property type="match status" value="1"/>
</dbReference>
<dbReference type="EMBL" id="RZUL01000001">
    <property type="protein sequence ID" value="RVT43332.1"/>
    <property type="molecule type" value="Genomic_DNA"/>
</dbReference>
<dbReference type="Pfam" id="PF02154">
    <property type="entry name" value="FliM"/>
    <property type="match status" value="1"/>
</dbReference>
<dbReference type="GO" id="GO:0003774">
    <property type="term" value="F:cytoskeletal motor activity"/>
    <property type="evidence" value="ECO:0007669"/>
    <property type="project" value="InterPro"/>
</dbReference>
<dbReference type="AlphaFoldDB" id="A0A437JCH8"/>
<keyword evidence="13" id="KW-1185">Reference proteome</keyword>
<dbReference type="InterPro" id="IPR028976">
    <property type="entry name" value="CheC-like_sf"/>
</dbReference>
<evidence type="ECO:0000256" key="6">
    <source>
        <dbReference type="ARBA" id="ARBA00022500"/>
    </source>
</evidence>
<keyword evidence="12" id="KW-0969">Cilium</keyword>
<dbReference type="InterPro" id="IPR001689">
    <property type="entry name" value="Flag_FliM"/>
</dbReference>
<dbReference type="CDD" id="cd17908">
    <property type="entry name" value="FliM"/>
    <property type="match status" value="1"/>
</dbReference>
<keyword evidence="12" id="KW-0966">Cell projection</keyword>
<keyword evidence="6" id="KW-0145">Chemotaxis</keyword>
<dbReference type="Proteomes" id="UP000282977">
    <property type="component" value="Unassembled WGS sequence"/>
</dbReference>
<reference evidence="12 13" key="1">
    <citation type="submission" date="2019-01" db="EMBL/GenBank/DDBJ databases">
        <authorList>
            <person name="Chen W.-M."/>
        </authorList>
    </citation>
    <scope>NUCLEOTIDE SEQUENCE [LARGE SCALE GENOMIC DNA]</scope>
    <source>
        <strain evidence="12 13">TLA-22</strain>
    </source>
</reference>
<dbReference type="PANTHER" id="PTHR30034">
    <property type="entry name" value="FLAGELLAR MOTOR SWITCH PROTEIN FLIM"/>
    <property type="match status" value="1"/>
</dbReference>
<evidence type="ECO:0000256" key="9">
    <source>
        <dbReference type="ARBA" id="ARBA00023143"/>
    </source>
</evidence>
<name>A0A437JCH8_9SPHN</name>
<evidence type="ECO:0000256" key="5">
    <source>
        <dbReference type="ARBA" id="ARBA00022475"/>
    </source>
</evidence>
<comment type="caution">
    <text evidence="12">The sequence shown here is derived from an EMBL/GenBank/DDBJ whole genome shotgun (WGS) entry which is preliminary data.</text>
</comment>
<evidence type="ECO:0000256" key="1">
    <source>
        <dbReference type="ARBA" id="ARBA00004117"/>
    </source>
</evidence>
<comment type="subcellular location">
    <subcellularLocation>
        <location evidence="1">Bacterial flagellum basal body</location>
    </subcellularLocation>
    <subcellularLocation>
        <location evidence="2">Cell membrane</location>
        <topology evidence="2">Peripheral membrane protein</topology>
    </subcellularLocation>
</comment>
<dbReference type="SUPFAM" id="SSF103039">
    <property type="entry name" value="CheC-like"/>
    <property type="match status" value="1"/>
</dbReference>
<evidence type="ECO:0000256" key="8">
    <source>
        <dbReference type="ARBA" id="ARBA00023136"/>
    </source>
</evidence>
<proteinExistence type="inferred from homology"/>
<evidence type="ECO:0000256" key="2">
    <source>
        <dbReference type="ARBA" id="ARBA00004202"/>
    </source>
</evidence>
<comment type="similarity">
    <text evidence="3">Belongs to the FliM family.</text>
</comment>
<dbReference type="GO" id="GO:0071978">
    <property type="term" value="P:bacterial-type flagellum-dependent swarming motility"/>
    <property type="evidence" value="ECO:0007669"/>
    <property type="project" value="TreeGrafter"/>
</dbReference>
<dbReference type="OrthoDB" id="7421075at2"/>
<dbReference type="RefSeq" id="WP_127688868.1">
    <property type="nucleotide sequence ID" value="NZ_RZUL01000001.1"/>
</dbReference>
<dbReference type="Gene3D" id="3.40.1550.10">
    <property type="entry name" value="CheC-like"/>
    <property type="match status" value="1"/>
</dbReference>